<keyword evidence="12" id="KW-0378">Hydrolase</keyword>
<evidence type="ECO:0000256" key="6">
    <source>
        <dbReference type="ARBA" id="ARBA00023136"/>
    </source>
</evidence>
<evidence type="ECO:0000313" key="12">
    <source>
        <dbReference type="EMBL" id="EKO15680.1"/>
    </source>
</evidence>
<dbReference type="Gene3D" id="2.60.15.10">
    <property type="entry name" value="F0F1 ATP synthase delta/epsilon subunit, N-terminal"/>
    <property type="match status" value="1"/>
</dbReference>
<keyword evidence="9" id="KW-0375">Hydrogen ion transport</keyword>
<gene>
    <name evidence="9 12" type="primary">atpC</name>
    <name evidence="12" type="ORF">LEP1GSC081_3419</name>
</gene>
<dbReference type="InterPro" id="IPR036771">
    <property type="entry name" value="ATPsynth_dsu/esu_N"/>
</dbReference>
<keyword evidence="9" id="KW-1003">Cell membrane</keyword>
<dbReference type="NCBIfam" id="NF009979">
    <property type="entry name" value="PRK13444.1"/>
    <property type="match status" value="1"/>
</dbReference>
<dbReference type="GO" id="GO:0012505">
    <property type="term" value="C:endomembrane system"/>
    <property type="evidence" value="ECO:0007669"/>
    <property type="project" value="UniProtKB-SubCell"/>
</dbReference>
<evidence type="ECO:0000256" key="4">
    <source>
        <dbReference type="ARBA" id="ARBA00022448"/>
    </source>
</evidence>
<dbReference type="Pfam" id="PF02823">
    <property type="entry name" value="ATP-synt_DE_N"/>
    <property type="match status" value="1"/>
</dbReference>
<evidence type="ECO:0000256" key="5">
    <source>
        <dbReference type="ARBA" id="ARBA00023065"/>
    </source>
</evidence>
<reference evidence="12 13" key="1">
    <citation type="submission" date="2012-10" db="EMBL/GenBank/DDBJ databases">
        <authorList>
            <person name="Harkins D.M."/>
            <person name="Durkin A.S."/>
            <person name="Brinkac L.M."/>
            <person name="Selengut J.D."/>
            <person name="Sanka R."/>
            <person name="DePew J."/>
            <person name="Purushe J."/>
            <person name="Peacock S.J."/>
            <person name="Thaipadungpanit J."/>
            <person name="Wuthiekanun V.W."/>
            <person name="Day N.P."/>
            <person name="Vinetz J.M."/>
            <person name="Sutton G.G."/>
            <person name="Nelson W.C."/>
            <person name="Fouts D.E."/>
        </authorList>
    </citation>
    <scope>NUCLEOTIDE SEQUENCE [LARGE SCALE GENOMIC DNA]</scope>
    <source>
        <strain evidence="12 13">H1</strain>
    </source>
</reference>
<dbReference type="CDD" id="cd12152">
    <property type="entry name" value="F1-ATPase_delta"/>
    <property type="match status" value="1"/>
</dbReference>
<dbReference type="HAMAP" id="MF_00530">
    <property type="entry name" value="ATP_synth_epsil_bac"/>
    <property type="match status" value="1"/>
</dbReference>
<dbReference type="SUPFAM" id="SSF51344">
    <property type="entry name" value="Epsilon subunit of F1F0-ATP synthase N-terminal domain"/>
    <property type="match status" value="1"/>
</dbReference>
<evidence type="ECO:0000256" key="10">
    <source>
        <dbReference type="RuleBase" id="RU003656"/>
    </source>
</evidence>
<dbReference type="GO" id="GO:0005886">
    <property type="term" value="C:plasma membrane"/>
    <property type="evidence" value="ECO:0007669"/>
    <property type="project" value="UniProtKB-SubCell"/>
</dbReference>
<organism evidence="12 13">
    <name type="scientific">Leptospira kirschneri str. H1</name>
    <dbReference type="NCBI Taxonomy" id="1049966"/>
    <lineage>
        <taxon>Bacteria</taxon>
        <taxon>Pseudomonadati</taxon>
        <taxon>Spirochaetota</taxon>
        <taxon>Spirochaetia</taxon>
        <taxon>Leptospirales</taxon>
        <taxon>Leptospiraceae</taxon>
        <taxon>Leptospira</taxon>
    </lineage>
</organism>
<evidence type="ECO:0000256" key="8">
    <source>
        <dbReference type="ARBA" id="ARBA00023310"/>
    </source>
</evidence>
<keyword evidence="4 9" id="KW-0813">Transport</keyword>
<feature type="domain" description="ATP synthase F1 complex delta/epsilon subunit N-terminal" evidence="11">
    <location>
        <begin position="6"/>
        <end position="83"/>
    </location>
</feature>
<dbReference type="GO" id="GO:0016787">
    <property type="term" value="F:hydrolase activity"/>
    <property type="evidence" value="ECO:0007669"/>
    <property type="project" value="UniProtKB-KW"/>
</dbReference>
<comment type="subunit">
    <text evidence="9 10">F-type ATPases have 2 components, CF(1) - the catalytic core - and CF(0) - the membrane proton channel. CF(1) has five subunits: alpha(3), beta(3), gamma(1), delta(1), epsilon(1). CF(0) has three main subunits: a, b and c.</text>
</comment>
<dbReference type="PANTHER" id="PTHR13822">
    <property type="entry name" value="ATP SYNTHASE DELTA/EPSILON CHAIN"/>
    <property type="match status" value="1"/>
</dbReference>
<dbReference type="GO" id="GO:0005524">
    <property type="term" value="F:ATP binding"/>
    <property type="evidence" value="ECO:0007669"/>
    <property type="project" value="UniProtKB-UniRule"/>
</dbReference>
<dbReference type="AlphaFoldDB" id="A0A0E2B329"/>
<sequence>MSANKLKVSVISPEKILYKGEVDSLIVPGSEGFFGILPDHAPLVATLGIGILEIRKGEKLKVLSIERGFIEVKDNSISILTDHGALKEDIDLEVEKKNLVEAEKLPPSDSKNLFLQKTKTRILVASR</sequence>
<keyword evidence="5 9" id="KW-0406">Ion transport</keyword>
<dbReference type="NCBIfam" id="TIGR01216">
    <property type="entry name" value="ATP_synt_epsi"/>
    <property type="match status" value="1"/>
</dbReference>
<keyword evidence="8 9" id="KW-0066">ATP synthesis</keyword>
<dbReference type="GO" id="GO:0045259">
    <property type="term" value="C:proton-transporting ATP synthase complex"/>
    <property type="evidence" value="ECO:0007669"/>
    <property type="project" value="UniProtKB-KW"/>
</dbReference>
<dbReference type="GeneID" id="34314795"/>
<protein>
    <recommendedName>
        <fullName evidence="9">ATP synthase epsilon chain</fullName>
    </recommendedName>
    <alternativeName>
        <fullName evidence="9">ATP synthase F1 sector epsilon subunit</fullName>
    </alternativeName>
    <alternativeName>
        <fullName evidence="9">F-ATPase epsilon subunit</fullName>
    </alternativeName>
</protein>
<evidence type="ECO:0000256" key="3">
    <source>
        <dbReference type="ARBA" id="ARBA00005712"/>
    </source>
</evidence>
<proteinExistence type="inferred from homology"/>
<dbReference type="EMBL" id="AHMY02000040">
    <property type="protein sequence ID" value="EKO15680.1"/>
    <property type="molecule type" value="Genomic_DNA"/>
</dbReference>
<accession>A0A0E2B329</accession>
<evidence type="ECO:0000256" key="2">
    <source>
        <dbReference type="ARBA" id="ARBA00004184"/>
    </source>
</evidence>
<name>A0A0E2B329_9LEPT</name>
<keyword evidence="7 9" id="KW-0139">CF(1)</keyword>
<comment type="caution">
    <text evidence="12">The sequence shown here is derived from an EMBL/GenBank/DDBJ whole genome shotgun (WGS) entry which is preliminary data.</text>
</comment>
<evidence type="ECO:0000259" key="11">
    <source>
        <dbReference type="Pfam" id="PF02823"/>
    </source>
</evidence>
<comment type="similarity">
    <text evidence="3 9 10">Belongs to the ATPase epsilon chain family.</text>
</comment>
<dbReference type="GO" id="GO:0046933">
    <property type="term" value="F:proton-transporting ATP synthase activity, rotational mechanism"/>
    <property type="evidence" value="ECO:0007669"/>
    <property type="project" value="UniProtKB-UniRule"/>
</dbReference>
<keyword evidence="6 9" id="KW-0472">Membrane</keyword>
<comment type="function">
    <text evidence="1 9">Produces ATP from ADP in the presence of a proton gradient across the membrane.</text>
</comment>
<evidence type="ECO:0000256" key="1">
    <source>
        <dbReference type="ARBA" id="ARBA00003543"/>
    </source>
</evidence>
<evidence type="ECO:0000313" key="13">
    <source>
        <dbReference type="Proteomes" id="UP000006253"/>
    </source>
</evidence>
<dbReference type="InterPro" id="IPR020546">
    <property type="entry name" value="ATP_synth_F1_dsu/esu_N"/>
</dbReference>
<dbReference type="PANTHER" id="PTHR13822:SF10">
    <property type="entry name" value="ATP SYNTHASE EPSILON CHAIN, CHLOROPLASTIC"/>
    <property type="match status" value="1"/>
</dbReference>
<evidence type="ECO:0000256" key="7">
    <source>
        <dbReference type="ARBA" id="ARBA00023196"/>
    </source>
</evidence>
<dbReference type="RefSeq" id="WP_002106944.1">
    <property type="nucleotide sequence ID" value="NZ_AHMY02000040.1"/>
</dbReference>
<dbReference type="InterPro" id="IPR001469">
    <property type="entry name" value="ATP_synth_F1_dsu/esu"/>
</dbReference>
<comment type="subcellular location">
    <subcellularLocation>
        <location evidence="9">Cell membrane</location>
        <topology evidence="9">Peripheral membrane protein</topology>
    </subcellularLocation>
    <subcellularLocation>
        <location evidence="2">Endomembrane system</location>
        <topology evidence="2">Peripheral membrane protein</topology>
    </subcellularLocation>
</comment>
<evidence type="ECO:0000256" key="9">
    <source>
        <dbReference type="HAMAP-Rule" id="MF_00530"/>
    </source>
</evidence>
<dbReference type="Proteomes" id="UP000006253">
    <property type="component" value="Unassembled WGS sequence"/>
</dbReference>